<proteinExistence type="predicted"/>
<evidence type="ECO:0000313" key="3">
    <source>
        <dbReference type="Proteomes" id="UP001189429"/>
    </source>
</evidence>
<organism evidence="2 3">
    <name type="scientific">Prorocentrum cordatum</name>
    <dbReference type="NCBI Taxonomy" id="2364126"/>
    <lineage>
        <taxon>Eukaryota</taxon>
        <taxon>Sar</taxon>
        <taxon>Alveolata</taxon>
        <taxon>Dinophyceae</taxon>
        <taxon>Prorocentrales</taxon>
        <taxon>Prorocentraceae</taxon>
        <taxon>Prorocentrum</taxon>
    </lineage>
</organism>
<gene>
    <name evidence="2" type="ORF">PCOR1329_LOCUS61464</name>
</gene>
<reference evidence="2" key="1">
    <citation type="submission" date="2023-10" db="EMBL/GenBank/DDBJ databases">
        <authorList>
            <person name="Chen Y."/>
            <person name="Shah S."/>
            <person name="Dougan E. K."/>
            <person name="Thang M."/>
            <person name="Chan C."/>
        </authorList>
    </citation>
    <scope>NUCLEOTIDE SEQUENCE [LARGE SCALE GENOMIC DNA]</scope>
</reference>
<keyword evidence="3" id="KW-1185">Reference proteome</keyword>
<protein>
    <recommendedName>
        <fullName evidence="4">Peptide-O-fucosyltransferase 1</fullName>
    </recommendedName>
</protein>
<dbReference type="EMBL" id="CAUYUJ010017730">
    <property type="protein sequence ID" value="CAK0877382.1"/>
    <property type="molecule type" value="Genomic_DNA"/>
</dbReference>
<evidence type="ECO:0000313" key="2">
    <source>
        <dbReference type="EMBL" id="CAK0877382.1"/>
    </source>
</evidence>
<dbReference type="Proteomes" id="UP001189429">
    <property type="component" value="Unassembled WGS sequence"/>
</dbReference>
<name>A0ABN9VYA1_9DINO</name>
<accession>A0ABN9VYA1</accession>
<sequence>MLPWCDSSSSRACTSLRGRWTLYAVERADGAGARLQDAILWMAIAANLNMSFGGLISTKICNQSHGTDVFVAAAGVLGISVPGDLFVEDPPPFDLDYRGLKDFRNALVRDRAVPDGAHVVVRDRSVVASLPAAGFRMSDLLTPRFLQSLRDSTALFDDWMLPAWMPDQKLPLVAVHLRRGDVVAANDSYGEGHRMTPDAWYYEVVRRIRTVLPDADVHVFSSTEGNYASQDFDGYRLRHMTVHLDGNILDSWVAMARARVLVMAKSSFSQVPAFLNPHCVIYQPYWNMPLEGWIVAAREGGENAAGPAPFETDELKDCLDRDRTPQARV</sequence>
<evidence type="ECO:0000256" key="1">
    <source>
        <dbReference type="SAM" id="MobiDB-lite"/>
    </source>
</evidence>
<evidence type="ECO:0008006" key="4">
    <source>
        <dbReference type="Google" id="ProtNLM"/>
    </source>
</evidence>
<feature type="region of interest" description="Disordered" evidence="1">
    <location>
        <begin position="305"/>
        <end position="329"/>
    </location>
</feature>
<comment type="caution">
    <text evidence="2">The sequence shown here is derived from an EMBL/GenBank/DDBJ whole genome shotgun (WGS) entry which is preliminary data.</text>
</comment>
<feature type="compositionally biased region" description="Basic and acidic residues" evidence="1">
    <location>
        <begin position="313"/>
        <end position="329"/>
    </location>
</feature>